<evidence type="ECO:0000313" key="6">
    <source>
        <dbReference type="EMBL" id="CZR56651.1"/>
    </source>
</evidence>
<dbReference type="SUPFAM" id="SSF51445">
    <property type="entry name" value="(Trans)glycosidases"/>
    <property type="match status" value="1"/>
</dbReference>
<comment type="similarity">
    <text evidence="1 4">Belongs to the glycosyl hydrolase 5 (cellulase A) family.</text>
</comment>
<dbReference type="PANTHER" id="PTHR31263">
    <property type="entry name" value="CELLULASE FAMILY PROTEIN (AFU_ORTHOLOGUE AFUA_5G14560)"/>
    <property type="match status" value="1"/>
</dbReference>
<dbReference type="AlphaFoldDB" id="A0A1L7WV50"/>
<name>A0A1L7WV50_9HELO</name>
<evidence type="ECO:0000256" key="2">
    <source>
        <dbReference type="ARBA" id="ARBA00022801"/>
    </source>
</evidence>
<accession>A0A1L7WV50</accession>
<protein>
    <submittedName>
        <fullName evidence="6">Related to endo-beta-1,4-glucanase</fullName>
    </submittedName>
</protein>
<dbReference type="EMBL" id="FJOG01000008">
    <property type="protein sequence ID" value="CZR56651.1"/>
    <property type="molecule type" value="Genomic_DNA"/>
</dbReference>
<proteinExistence type="inferred from homology"/>
<keyword evidence="2 4" id="KW-0378">Hydrolase</keyword>
<feature type="domain" description="Glycoside hydrolase family 5" evidence="5">
    <location>
        <begin position="97"/>
        <end position="374"/>
    </location>
</feature>
<organism evidence="6 7">
    <name type="scientific">Phialocephala subalpina</name>
    <dbReference type="NCBI Taxonomy" id="576137"/>
    <lineage>
        <taxon>Eukaryota</taxon>
        <taxon>Fungi</taxon>
        <taxon>Dikarya</taxon>
        <taxon>Ascomycota</taxon>
        <taxon>Pezizomycotina</taxon>
        <taxon>Leotiomycetes</taxon>
        <taxon>Helotiales</taxon>
        <taxon>Mollisiaceae</taxon>
        <taxon>Phialocephala</taxon>
        <taxon>Phialocephala fortinii species complex</taxon>
    </lineage>
</organism>
<dbReference type="PANTHER" id="PTHR31263:SF0">
    <property type="entry name" value="CELLULASE FAMILY PROTEIN (AFU_ORTHOLOGUE AFUA_5G14560)"/>
    <property type="match status" value="1"/>
</dbReference>
<evidence type="ECO:0000256" key="1">
    <source>
        <dbReference type="ARBA" id="ARBA00005641"/>
    </source>
</evidence>
<keyword evidence="7" id="KW-1185">Reference proteome</keyword>
<dbReference type="GO" id="GO:0000272">
    <property type="term" value="P:polysaccharide catabolic process"/>
    <property type="evidence" value="ECO:0007669"/>
    <property type="project" value="InterPro"/>
</dbReference>
<keyword evidence="3 4" id="KW-0326">Glycosidase</keyword>
<dbReference type="InterPro" id="IPR001547">
    <property type="entry name" value="Glyco_hydro_5"/>
</dbReference>
<evidence type="ECO:0000259" key="5">
    <source>
        <dbReference type="Pfam" id="PF00150"/>
    </source>
</evidence>
<dbReference type="Pfam" id="PF00150">
    <property type="entry name" value="Cellulase"/>
    <property type="match status" value="1"/>
</dbReference>
<gene>
    <name evidence="6" type="ORF">PAC_06540</name>
</gene>
<evidence type="ECO:0000256" key="4">
    <source>
        <dbReference type="RuleBase" id="RU361153"/>
    </source>
</evidence>
<evidence type="ECO:0000256" key="3">
    <source>
        <dbReference type="ARBA" id="ARBA00023295"/>
    </source>
</evidence>
<sequence>MRVKLLISILAAGGLVAIFLSSYRLGTDFYEPQYFFTTPFPPLVDPDSAPESFHLPLRTRGRYIVNSRDERVKLASVNWYGGSDLLFVPGGLDVRHRDDIARTIRSLGFNSVRMPYSDEMVMDNPMISPDLLLANEDLIGLRALDVYIAVVESLAEAGIAVIINNHITQATWCCGINLCDTAWYNDYLGAACRVRQTEEQWIENWEMVMASFVNTSLVIGADLRNEPRGLWGTMPWEKWAAAAEKAGNRVLALRDDWLIFVEGVSSSNDLSGVKDRPIVLDFDDRVVYSAHVYSWSGWGSLDGMYAKRPFNSFVKSMNENWGYLLEKDIAPVWVGEFGGPWESLANGKDLHYWRNLMRYLKMVDADFGYWALNPRKPANYDNETYGLLEDDWETPILDYRVRDMLELSRQEGKSIYG</sequence>
<evidence type="ECO:0000313" key="7">
    <source>
        <dbReference type="Proteomes" id="UP000184330"/>
    </source>
</evidence>
<dbReference type="GO" id="GO:0004553">
    <property type="term" value="F:hydrolase activity, hydrolyzing O-glycosyl compounds"/>
    <property type="evidence" value="ECO:0007669"/>
    <property type="project" value="InterPro"/>
</dbReference>
<dbReference type="OrthoDB" id="442731at2759"/>
<dbReference type="Gene3D" id="3.20.20.80">
    <property type="entry name" value="Glycosidases"/>
    <property type="match status" value="1"/>
</dbReference>
<dbReference type="STRING" id="576137.A0A1L7WV50"/>
<dbReference type="Proteomes" id="UP000184330">
    <property type="component" value="Unassembled WGS sequence"/>
</dbReference>
<dbReference type="InterPro" id="IPR017853">
    <property type="entry name" value="GH"/>
</dbReference>
<reference evidence="6 7" key="1">
    <citation type="submission" date="2016-03" db="EMBL/GenBank/DDBJ databases">
        <authorList>
            <person name="Ploux O."/>
        </authorList>
    </citation>
    <scope>NUCLEOTIDE SEQUENCE [LARGE SCALE GENOMIC DNA]</scope>
    <source>
        <strain evidence="6 7">UAMH 11012</strain>
    </source>
</reference>